<dbReference type="GO" id="GO:0009360">
    <property type="term" value="C:DNA polymerase III complex"/>
    <property type="evidence" value="ECO:0007669"/>
    <property type="project" value="InterPro"/>
</dbReference>
<proteinExistence type="predicted"/>
<dbReference type="PANTHER" id="PTHR11669">
    <property type="entry name" value="REPLICATION FACTOR C / DNA POLYMERASE III GAMMA-TAU SUBUNIT"/>
    <property type="match status" value="1"/>
</dbReference>
<feature type="domain" description="DNA polymerase III delta subunit C-terminal" evidence="10">
    <location>
        <begin position="214"/>
        <end position="322"/>
    </location>
</feature>
<evidence type="ECO:0000256" key="8">
    <source>
        <dbReference type="ARBA" id="ARBA00037724"/>
    </source>
</evidence>
<keyword evidence="12" id="KW-1185">Reference proteome</keyword>
<gene>
    <name evidence="11" type="primary">holB</name>
    <name evidence="11" type="ORF">BTSPAZIEG_0239</name>
</gene>
<dbReference type="GO" id="GO:0003677">
    <property type="term" value="F:DNA binding"/>
    <property type="evidence" value="ECO:0007669"/>
    <property type="project" value="InterPro"/>
</dbReference>
<dbReference type="STRING" id="98804.BTSPAZIEG_0239"/>
<comment type="subunit">
    <text evidence="7">DNA polymerase III contains a core (composed of alpha, epsilon and theta chains) that associates with a tau subunit. This core dimerizes to form the POLIII' complex. PolIII' associates with the gamma complex (composed of gamma, delta, delta', psi and chi chains) and with the beta chain to form the complete DNA polymerase III complex.</text>
</comment>
<dbReference type="Gene3D" id="1.20.272.10">
    <property type="match status" value="1"/>
</dbReference>
<sequence>MNFSISWLSQYYTKIITLYKKKKLHPIILLQSTYDIGIQKLVYEISTFFLCLKKKKMYYCNKCTSCYLMKLKIHPDFYDIKDKNKKKIGIDLIRNVILKIYTTAQQGNKKILWFSNILNLTHEASNTLLKTCEEPPKNTFFFLYTNNSQHMISTLRSRAIFYNLSVPTEKEGILWLKKKNIKKKISLNLIQTSLRLYNYSPFSANFFLNNVLFSQRIKIINIFKNYYINRKYLILINAFKYINNPDLIFWICFLILDAIKLLSKKKINIQNLDQISFLKKFSKEYSYQILNKMLFSWLKCNFCLCNILGIDKEILIIEQVLYTTILLKKNLEN</sequence>
<evidence type="ECO:0000259" key="10">
    <source>
        <dbReference type="Pfam" id="PF09115"/>
    </source>
</evidence>
<keyword evidence="4 11" id="KW-0548">Nucleotidyltransferase</keyword>
<evidence type="ECO:0000256" key="3">
    <source>
        <dbReference type="ARBA" id="ARBA00022679"/>
    </source>
</evidence>
<keyword evidence="3 11" id="KW-0808">Transferase</keyword>
<dbReference type="Gene3D" id="3.40.50.300">
    <property type="entry name" value="P-loop containing nucleotide triphosphate hydrolases"/>
    <property type="match status" value="1"/>
</dbReference>
<dbReference type="Pfam" id="PF13177">
    <property type="entry name" value="DNA_pol3_delta2"/>
    <property type="match status" value="1"/>
</dbReference>
<evidence type="ECO:0000256" key="7">
    <source>
        <dbReference type="ARBA" id="ARBA00026073"/>
    </source>
</evidence>
<keyword evidence="6" id="KW-0239">DNA-directed DNA polymerase</keyword>
<dbReference type="AlphaFoldDB" id="A0A160SYV9"/>
<dbReference type="InterPro" id="IPR050238">
    <property type="entry name" value="DNA_Rep/Repair_Clamp_Loader"/>
</dbReference>
<dbReference type="InterPro" id="IPR008921">
    <property type="entry name" value="DNA_pol3_clamp-load_cplx_C"/>
</dbReference>
<dbReference type="PANTHER" id="PTHR11669:SF8">
    <property type="entry name" value="DNA POLYMERASE III SUBUNIT DELTA"/>
    <property type="match status" value="1"/>
</dbReference>
<evidence type="ECO:0000256" key="1">
    <source>
        <dbReference type="ARBA" id="ARBA00012417"/>
    </source>
</evidence>
<dbReference type="PATRIC" id="fig|98804.3.peg.226"/>
<evidence type="ECO:0000256" key="9">
    <source>
        <dbReference type="ARBA" id="ARBA00049244"/>
    </source>
</evidence>
<dbReference type="InterPro" id="IPR027417">
    <property type="entry name" value="P-loop_NTPase"/>
</dbReference>
<reference evidence="12" key="1">
    <citation type="submission" date="2015-10" db="EMBL/GenBank/DDBJ databases">
        <authorList>
            <person name="Manzano-Marin A."/>
            <person name="Manzano-Marin A."/>
        </authorList>
    </citation>
    <scope>NUCLEOTIDE SEQUENCE [LARGE SCALE GENOMIC DNA]</scope>
    <source>
        <strain evidence="12">BTs</strain>
    </source>
</reference>
<dbReference type="SUPFAM" id="SSF48019">
    <property type="entry name" value="post-AAA+ oligomerization domain-like"/>
    <property type="match status" value="1"/>
</dbReference>
<dbReference type="GO" id="GO:0006261">
    <property type="term" value="P:DNA-templated DNA replication"/>
    <property type="evidence" value="ECO:0007669"/>
    <property type="project" value="TreeGrafter"/>
</dbReference>
<dbReference type="Pfam" id="PF09115">
    <property type="entry name" value="DNApol3-delta_C"/>
    <property type="match status" value="1"/>
</dbReference>
<name>A0A160SYV9_BUCTT</name>
<evidence type="ECO:0000313" key="12">
    <source>
        <dbReference type="Proteomes" id="UP000243633"/>
    </source>
</evidence>
<evidence type="ECO:0000256" key="4">
    <source>
        <dbReference type="ARBA" id="ARBA00022695"/>
    </source>
</evidence>
<dbReference type="SUPFAM" id="SSF52540">
    <property type="entry name" value="P-loop containing nucleoside triphosphate hydrolases"/>
    <property type="match status" value="1"/>
</dbReference>
<evidence type="ECO:0000256" key="2">
    <source>
        <dbReference type="ARBA" id="ARBA00014363"/>
    </source>
</evidence>
<keyword evidence="5" id="KW-0235">DNA replication</keyword>
<comment type="function">
    <text evidence="8">DNA polymerase III is a complex, multichain enzyme responsible for most of the replicative synthesis in bacteria. This DNA polymerase also exhibits 3' to 5' exonuclease activity.</text>
</comment>
<organism evidence="11 12">
    <name type="scientific">Buchnera aphidicola subsp. Tuberolachnus salignus</name>
    <dbReference type="NCBI Taxonomy" id="98804"/>
    <lineage>
        <taxon>Bacteria</taxon>
        <taxon>Pseudomonadati</taxon>
        <taxon>Pseudomonadota</taxon>
        <taxon>Gammaproteobacteria</taxon>
        <taxon>Enterobacterales</taxon>
        <taxon>Erwiniaceae</taxon>
        <taxon>Buchnera</taxon>
    </lineage>
</organism>
<evidence type="ECO:0000313" key="11">
    <source>
        <dbReference type="EMBL" id="CUR53211.1"/>
    </source>
</evidence>
<dbReference type="EMBL" id="LN890285">
    <property type="protein sequence ID" value="CUR53211.1"/>
    <property type="molecule type" value="Genomic_DNA"/>
</dbReference>
<evidence type="ECO:0000256" key="5">
    <source>
        <dbReference type="ARBA" id="ARBA00022705"/>
    </source>
</evidence>
<dbReference type="RefSeq" id="WP_172793699.1">
    <property type="nucleotide sequence ID" value="NZ_LN890285.1"/>
</dbReference>
<comment type="catalytic activity">
    <reaction evidence="9">
        <text>DNA(n) + a 2'-deoxyribonucleoside 5'-triphosphate = DNA(n+1) + diphosphate</text>
        <dbReference type="Rhea" id="RHEA:22508"/>
        <dbReference type="Rhea" id="RHEA-COMP:17339"/>
        <dbReference type="Rhea" id="RHEA-COMP:17340"/>
        <dbReference type="ChEBI" id="CHEBI:33019"/>
        <dbReference type="ChEBI" id="CHEBI:61560"/>
        <dbReference type="ChEBI" id="CHEBI:173112"/>
        <dbReference type="EC" id="2.7.7.7"/>
    </reaction>
</comment>
<dbReference type="EC" id="2.7.7.7" evidence="1"/>
<dbReference type="InterPro" id="IPR015199">
    <property type="entry name" value="DNA_pol_III_delta_C"/>
</dbReference>
<protein>
    <recommendedName>
        <fullName evidence="2">DNA polymerase III subunit delta'</fullName>
        <ecNumber evidence="1">2.7.7.7</ecNumber>
    </recommendedName>
</protein>
<evidence type="ECO:0000256" key="6">
    <source>
        <dbReference type="ARBA" id="ARBA00022932"/>
    </source>
</evidence>
<dbReference type="GO" id="GO:0003887">
    <property type="term" value="F:DNA-directed DNA polymerase activity"/>
    <property type="evidence" value="ECO:0007669"/>
    <property type="project" value="UniProtKB-KW"/>
</dbReference>
<dbReference type="Proteomes" id="UP000243633">
    <property type="component" value="Chromosome 1"/>
</dbReference>
<accession>A0A160SYV9</accession>